<evidence type="ECO:0000259" key="6">
    <source>
        <dbReference type="Pfam" id="PF00155"/>
    </source>
</evidence>
<evidence type="ECO:0000313" key="7">
    <source>
        <dbReference type="EMBL" id="GMM48706.1"/>
    </source>
</evidence>
<dbReference type="PANTHER" id="PTHR43807:SF20">
    <property type="entry name" value="FI04487P"/>
    <property type="match status" value="1"/>
</dbReference>
<dbReference type="Gene3D" id="3.40.640.10">
    <property type="entry name" value="Type I PLP-dependent aspartate aminotransferase-like (Major domain)"/>
    <property type="match status" value="1"/>
</dbReference>
<dbReference type="SUPFAM" id="SSF53383">
    <property type="entry name" value="PLP-dependent transferases"/>
    <property type="match status" value="1"/>
</dbReference>
<dbReference type="GO" id="GO:0005739">
    <property type="term" value="C:mitochondrion"/>
    <property type="evidence" value="ECO:0007669"/>
    <property type="project" value="TreeGrafter"/>
</dbReference>
<protein>
    <submittedName>
        <fullName evidence="7">Kynurenine--oxoglutarate transaminase</fullName>
    </submittedName>
</protein>
<comment type="caution">
    <text evidence="7">The sequence shown here is derived from an EMBL/GenBank/DDBJ whole genome shotgun (WGS) entry which is preliminary data.</text>
</comment>
<keyword evidence="8" id="KW-1185">Reference proteome</keyword>
<reference evidence="7 8" key="1">
    <citation type="journal article" date="2023" name="Elife">
        <title>Identification of key yeast species and microbe-microbe interactions impacting larval growth of Drosophila in the wild.</title>
        <authorList>
            <person name="Mure A."/>
            <person name="Sugiura Y."/>
            <person name="Maeda R."/>
            <person name="Honda K."/>
            <person name="Sakurai N."/>
            <person name="Takahashi Y."/>
            <person name="Watada M."/>
            <person name="Katoh T."/>
            <person name="Gotoh A."/>
            <person name="Gotoh Y."/>
            <person name="Taniguchi I."/>
            <person name="Nakamura K."/>
            <person name="Hayashi T."/>
            <person name="Katayama T."/>
            <person name="Uemura T."/>
            <person name="Hattori Y."/>
        </authorList>
    </citation>
    <scope>NUCLEOTIDE SEQUENCE [LARGE SCALE GENOMIC DNA]</scope>
    <source>
        <strain evidence="7 8">PK-24</strain>
    </source>
</reference>
<feature type="domain" description="Aminotransferase class I/classII large" evidence="6">
    <location>
        <begin position="68"/>
        <end position="448"/>
    </location>
</feature>
<dbReference type="InterPro" id="IPR051326">
    <property type="entry name" value="Kynurenine-oxoglutarate_AT"/>
</dbReference>
<dbReference type="InterPro" id="IPR004838">
    <property type="entry name" value="NHTrfase_class1_PyrdxlP-BS"/>
</dbReference>
<evidence type="ECO:0000256" key="1">
    <source>
        <dbReference type="ARBA" id="ARBA00001933"/>
    </source>
</evidence>
<dbReference type="PROSITE" id="PS00105">
    <property type="entry name" value="AA_TRANSFER_CLASS_1"/>
    <property type="match status" value="1"/>
</dbReference>
<evidence type="ECO:0000256" key="4">
    <source>
        <dbReference type="ARBA" id="ARBA00022679"/>
    </source>
</evidence>
<comment type="similarity">
    <text evidence="2">Belongs to the class-I pyridoxal-phosphate-dependent aminotransferase family.</text>
</comment>
<proteinExistence type="inferred from homology"/>
<dbReference type="Pfam" id="PF00155">
    <property type="entry name" value="Aminotran_1_2"/>
    <property type="match status" value="1"/>
</dbReference>
<dbReference type="EMBL" id="BTGB01000009">
    <property type="protein sequence ID" value="GMM48706.1"/>
    <property type="molecule type" value="Genomic_DNA"/>
</dbReference>
<keyword evidence="4" id="KW-0808">Transferase</keyword>
<evidence type="ECO:0000256" key="3">
    <source>
        <dbReference type="ARBA" id="ARBA00022576"/>
    </source>
</evidence>
<dbReference type="AlphaFoldDB" id="A0AAV5RAV9"/>
<dbReference type="GO" id="GO:0030170">
    <property type="term" value="F:pyridoxal phosphate binding"/>
    <property type="evidence" value="ECO:0007669"/>
    <property type="project" value="InterPro"/>
</dbReference>
<keyword evidence="3" id="KW-0032">Aminotransferase</keyword>
<dbReference type="InterPro" id="IPR004839">
    <property type="entry name" value="Aminotransferase_I/II_large"/>
</dbReference>
<dbReference type="GO" id="GO:0016212">
    <property type="term" value="F:kynurenine-oxoglutarate transaminase activity"/>
    <property type="evidence" value="ECO:0007669"/>
    <property type="project" value="TreeGrafter"/>
</dbReference>
<dbReference type="PANTHER" id="PTHR43807">
    <property type="entry name" value="FI04487P"/>
    <property type="match status" value="1"/>
</dbReference>
<sequence length="456" mass="51616">MHILAFTSVFKVSSLRPLPNSIVRNYSLSNKMTSKLPTNNPYFSLGGKDIWSLINETAAAKEAKSGEKVANLGQGFFSYSPPEFAIKAAKDAFDQPMDNQYAPPQGKPLLVNQLQKHYSKKLGYELSNNQILATTGANEGMFAVFFGFLSKGDEVIVFQPFFDQYIPNIEMTGAKVVFAKLHTPEGFESKNVDGSDYFIDWDEFEKLITPNTKMVVINTPHNPIGKIFSKEELNKLGELAVKHNFIILSDEVYENLYYDSEFPRIAASDNVEIKRRTLFVGSAGKTFAATGWRIGWVIGSEELIPYVKAAHTRICFSTPSATQVAVAKALEIADSNNYYENMRNQYKKKYEILQKVFEELDIPYTRADGGYFLLVNMKKVKLPELEWPELIANKPRDFKLAYWLIEEFGVVSIPPSEFYLPENAHLISDCLRFAVCKDDEVLIDAANRLKGLKKYL</sequence>
<dbReference type="InterPro" id="IPR015421">
    <property type="entry name" value="PyrdxlP-dep_Trfase_major"/>
</dbReference>
<keyword evidence="5" id="KW-0663">Pyridoxal phosphate</keyword>
<dbReference type="FunFam" id="3.40.640.10:FF:000024">
    <property type="entry name" value="Kynurenine--oxoglutarate transaminase 3"/>
    <property type="match status" value="1"/>
</dbReference>
<comment type="cofactor">
    <cofactor evidence="1">
        <name>pyridoxal 5'-phosphate</name>
        <dbReference type="ChEBI" id="CHEBI:597326"/>
    </cofactor>
</comment>
<evidence type="ECO:0000313" key="8">
    <source>
        <dbReference type="Proteomes" id="UP001378960"/>
    </source>
</evidence>
<dbReference type="Proteomes" id="UP001378960">
    <property type="component" value="Unassembled WGS sequence"/>
</dbReference>
<gene>
    <name evidence="7" type="ORF">DAPK24_053040</name>
</gene>
<evidence type="ECO:0000256" key="2">
    <source>
        <dbReference type="ARBA" id="ARBA00007441"/>
    </source>
</evidence>
<evidence type="ECO:0000256" key="5">
    <source>
        <dbReference type="ARBA" id="ARBA00022898"/>
    </source>
</evidence>
<dbReference type="InterPro" id="IPR015424">
    <property type="entry name" value="PyrdxlP-dep_Trfase"/>
</dbReference>
<organism evidence="7 8">
    <name type="scientific">Pichia kluyveri</name>
    <name type="common">Yeast</name>
    <dbReference type="NCBI Taxonomy" id="36015"/>
    <lineage>
        <taxon>Eukaryota</taxon>
        <taxon>Fungi</taxon>
        <taxon>Dikarya</taxon>
        <taxon>Ascomycota</taxon>
        <taxon>Saccharomycotina</taxon>
        <taxon>Pichiomycetes</taxon>
        <taxon>Pichiales</taxon>
        <taxon>Pichiaceae</taxon>
        <taxon>Pichia</taxon>
    </lineage>
</organism>
<name>A0AAV5RAV9_PICKL</name>
<dbReference type="Gene3D" id="3.90.1150.10">
    <property type="entry name" value="Aspartate Aminotransferase, domain 1"/>
    <property type="match status" value="1"/>
</dbReference>
<accession>A0AAV5RAV9</accession>
<dbReference type="CDD" id="cd00609">
    <property type="entry name" value="AAT_like"/>
    <property type="match status" value="1"/>
</dbReference>
<dbReference type="InterPro" id="IPR015422">
    <property type="entry name" value="PyrdxlP-dep_Trfase_small"/>
</dbReference>